<dbReference type="InterPro" id="IPR037185">
    <property type="entry name" value="EmrE-like"/>
</dbReference>
<dbReference type="PANTHER" id="PTHR22911">
    <property type="entry name" value="ACYL-MALONYL CONDENSING ENZYME-RELATED"/>
    <property type="match status" value="1"/>
</dbReference>
<dbReference type="GO" id="GO:0016020">
    <property type="term" value="C:membrane"/>
    <property type="evidence" value="ECO:0007669"/>
    <property type="project" value="UniProtKB-SubCell"/>
</dbReference>
<evidence type="ECO:0000256" key="1">
    <source>
        <dbReference type="ARBA" id="ARBA00004141"/>
    </source>
</evidence>
<evidence type="ECO:0000313" key="9">
    <source>
        <dbReference type="Proteomes" id="UP000316225"/>
    </source>
</evidence>
<dbReference type="PANTHER" id="PTHR22911:SF6">
    <property type="entry name" value="SOLUTE CARRIER FAMILY 35 MEMBER G1"/>
    <property type="match status" value="1"/>
</dbReference>
<dbReference type="AlphaFoldDB" id="A0A562NRF1"/>
<feature type="transmembrane region" description="Helical" evidence="6">
    <location>
        <begin position="118"/>
        <end position="140"/>
    </location>
</feature>
<feature type="domain" description="EamA" evidence="7">
    <location>
        <begin position="31"/>
        <end position="163"/>
    </location>
</feature>
<evidence type="ECO:0000256" key="2">
    <source>
        <dbReference type="ARBA" id="ARBA00009853"/>
    </source>
</evidence>
<name>A0A562NRF1_9RHOB</name>
<reference evidence="8 9" key="1">
    <citation type="journal article" date="2015" name="Stand. Genomic Sci.">
        <title>Genomic Encyclopedia of Bacterial and Archaeal Type Strains, Phase III: the genomes of soil and plant-associated and newly described type strains.</title>
        <authorList>
            <person name="Whitman W.B."/>
            <person name="Woyke T."/>
            <person name="Klenk H.P."/>
            <person name="Zhou Y."/>
            <person name="Lilburn T.G."/>
            <person name="Beck B.J."/>
            <person name="De Vos P."/>
            <person name="Vandamme P."/>
            <person name="Eisen J.A."/>
            <person name="Garrity G."/>
            <person name="Hugenholtz P."/>
            <person name="Kyrpides N.C."/>
        </authorList>
    </citation>
    <scope>NUCLEOTIDE SEQUENCE [LARGE SCALE GENOMIC DNA]</scope>
    <source>
        <strain evidence="8 9">CGMCC 1.5364</strain>
    </source>
</reference>
<dbReference type="Proteomes" id="UP000316225">
    <property type="component" value="Unassembled WGS sequence"/>
</dbReference>
<organism evidence="8 9">
    <name type="scientific">Paracoccus sulfuroxidans</name>
    <dbReference type="NCBI Taxonomy" id="384678"/>
    <lineage>
        <taxon>Bacteria</taxon>
        <taxon>Pseudomonadati</taxon>
        <taxon>Pseudomonadota</taxon>
        <taxon>Alphaproteobacteria</taxon>
        <taxon>Rhodobacterales</taxon>
        <taxon>Paracoccaceae</taxon>
        <taxon>Paracoccus</taxon>
    </lineage>
</organism>
<gene>
    <name evidence="8" type="ORF">IQ24_01791</name>
</gene>
<feature type="transmembrane region" description="Helical" evidence="6">
    <location>
        <begin position="173"/>
        <end position="190"/>
    </location>
</feature>
<feature type="transmembrane region" description="Helical" evidence="6">
    <location>
        <begin position="232"/>
        <end position="251"/>
    </location>
</feature>
<dbReference type="Pfam" id="PF00892">
    <property type="entry name" value="EamA"/>
    <property type="match status" value="2"/>
</dbReference>
<dbReference type="SUPFAM" id="SSF103481">
    <property type="entry name" value="Multidrug resistance efflux transporter EmrE"/>
    <property type="match status" value="2"/>
</dbReference>
<dbReference type="OrthoDB" id="7165334at2"/>
<evidence type="ECO:0000259" key="7">
    <source>
        <dbReference type="Pfam" id="PF00892"/>
    </source>
</evidence>
<comment type="caution">
    <text evidence="8">The sequence shown here is derived from an EMBL/GenBank/DDBJ whole genome shotgun (WGS) entry which is preliminary data.</text>
</comment>
<feature type="transmembrane region" description="Helical" evidence="6">
    <location>
        <begin position="263"/>
        <end position="280"/>
    </location>
</feature>
<evidence type="ECO:0000256" key="6">
    <source>
        <dbReference type="SAM" id="Phobius"/>
    </source>
</evidence>
<dbReference type="EMBL" id="VLKU01000005">
    <property type="protein sequence ID" value="TWI34276.1"/>
    <property type="molecule type" value="Genomic_DNA"/>
</dbReference>
<feature type="transmembrane region" description="Helical" evidence="6">
    <location>
        <begin position="202"/>
        <end position="220"/>
    </location>
</feature>
<feature type="transmembrane region" description="Helical" evidence="6">
    <location>
        <begin position="286"/>
        <end position="304"/>
    </location>
</feature>
<protein>
    <submittedName>
        <fullName evidence="8">Drug/metabolite transporter (DMT)-like permease</fullName>
    </submittedName>
</protein>
<proteinExistence type="inferred from homology"/>
<keyword evidence="5 6" id="KW-0472">Membrane</keyword>
<sequence>MRTPLISPNPGNAPPAEQVLIEQTDNDNLQGAMLMIACMAVFACNDALIKYVTQELPLSQAIVMRGAFVLPLMLALGLRQGRLRLRVPRRDVLPLVTRSLAEVSSSLLYLLALRQMPLGNISAIMQSLPLAVMLGAAVFFRERMGWRRIGAVLVGFAGVLVVLRPGTGAFDEWAIIALLSVVLIVVRDLVTRKFSGDVGSSTVAFYAAFAVMMSGFVLGFEEPWRWPTQRETLLLLLSASFLTAGYITAVASMRVGEISFVAPFRYTSLIAAILLGLLVFGEWPDLWTWVGAAMIVGAGIYAILRDGKARRAR</sequence>
<comment type="subcellular location">
    <subcellularLocation>
        <location evidence="1">Membrane</location>
        <topology evidence="1">Multi-pass membrane protein</topology>
    </subcellularLocation>
</comment>
<keyword evidence="3 6" id="KW-0812">Transmembrane</keyword>
<feature type="domain" description="EamA" evidence="7">
    <location>
        <begin position="173"/>
        <end position="298"/>
    </location>
</feature>
<dbReference type="InterPro" id="IPR000620">
    <property type="entry name" value="EamA_dom"/>
</dbReference>
<evidence type="ECO:0000313" key="8">
    <source>
        <dbReference type="EMBL" id="TWI34276.1"/>
    </source>
</evidence>
<dbReference type="Gene3D" id="1.10.3730.20">
    <property type="match status" value="1"/>
</dbReference>
<evidence type="ECO:0000256" key="5">
    <source>
        <dbReference type="ARBA" id="ARBA00023136"/>
    </source>
</evidence>
<comment type="similarity">
    <text evidence="2">Belongs to the drug/metabolite transporter (DMT) superfamily. 10 TMS drug/metabolite exporter (DME) (TC 2.A.7.3) family.</text>
</comment>
<keyword evidence="9" id="KW-1185">Reference proteome</keyword>
<feature type="transmembrane region" description="Helical" evidence="6">
    <location>
        <begin position="149"/>
        <end position="167"/>
    </location>
</feature>
<evidence type="ECO:0000256" key="4">
    <source>
        <dbReference type="ARBA" id="ARBA00022989"/>
    </source>
</evidence>
<accession>A0A562NRF1</accession>
<keyword evidence="4 6" id="KW-1133">Transmembrane helix</keyword>
<evidence type="ECO:0000256" key="3">
    <source>
        <dbReference type="ARBA" id="ARBA00022692"/>
    </source>
</evidence>